<evidence type="ECO:0000313" key="2">
    <source>
        <dbReference type="Proteomes" id="UP000234585"/>
    </source>
</evidence>
<keyword evidence="2" id="KW-1185">Reference proteome</keyword>
<dbReference type="GeneID" id="36523756"/>
<dbReference type="RefSeq" id="XP_024671068.1">
    <property type="nucleotide sequence ID" value="XM_024816596.1"/>
</dbReference>
<dbReference type="AlphaFoldDB" id="A0A2I2F8T7"/>
<sequence length="442" mass="50134">MAPQLPPEIFRKIVECLYDDAVSLRSAMRVNKTWAEHAISILWEKPPVSALAAVTADCRQRYARHIRELDFQADSDGRKHAHFRALDFPRLKRVTIDLFRPRGRQELCVGQYIQPALEDFAFYGAQPEEDILTRLESCYRLQRFVINYPIDGMNGARLLEFFDKRNSVTDIVLPALVSDVVDDQLIAHLARRPGLKSLELGKPLTHGDLTTALEEPHPFPDVVKLDLVVDSKAVGPLAGAVGSIRSLTLLIRDNDHSVLPRLGSLVHVRWLEVVFEREVNVSPEDLLALRGLRYLESFKIHSLEDLWSHTLTDQDVTKLWASWNQLKHLEFHVHCSLSVAALIDLAGKCPGLVECEMPGSYDLQVWSEIPPSLFPNLKLFVVDAANVDYSGETTVMERAGTLVELIIRHAPRLEELYLRNRTPLDQKVVAMFQTRTGQKYNA</sequence>
<proteinExistence type="predicted"/>
<dbReference type="SUPFAM" id="SSF52047">
    <property type="entry name" value="RNI-like"/>
    <property type="match status" value="1"/>
</dbReference>
<accession>A0A2I2F8T7</accession>
<evidence type="ECO:0008006" key="3">
    <source>
        <dbReference type="Google" id="ProtNLM"/>
    </source>
</evidence>
<organism evidence="1 2">
    <name type="scientific">Aspergillus candidus</name>
    <dbReference type="NCBI Taxonomy" id="41067"/>
    <lineage>
        <taxon>Eukaryota</taxon>
        <taxon>Fungi</taxon>
        <taxon>Dikarya</taxon>
        <taxon>Ascomycota</taxon>
        <taxon>Pezizomycotina</taxon>
        <taxon>Eurotiomycetes</taxon>
        <taxon>Eurotiomycetidae</taxon>
        <taxon>Eurotiales</taxon>
        <taxon>Aspergillaceae</taxon>
        <taxon>Aspergillus</taxon>
        <taxon>Aspergillus subgen. Circumdati</taxon>
    </lineage>
</organism>
<dbReference type="OrthoDB" id="2305901at2759"/>
<dbReference type="InterPro" id="IPR032675">
    <property type="entry name" value="LRR_dom_sf"/>
</dbReference>
<name>A0A2I2F8T7_ASPCN</name>
<reference evidence="1 2" key="1">
    <citation type="submission" date="2017-12" db="EMBL/GenBank/DDBJ databases">
        <authorList>
            <consortium name="DOE Joint Genome Institute"/>
            <person name="Haridas S."/>
            <person name="Kjaerbolling I."/>
            <person name="Vesth T.C."/>
            <person name="Frisvad J.C."/>
            <person name="Nybo J.L."/>
            <person name="Theobald S."/>
            <person name="Kuo A."/>
            <person name="Bowyer P."/>
            <person name="Matsuda Y."/>
            <person name="Mondo S."/>
            <person name="Lyhne E.K."/>
            <person name="Kogle M.E."/>
            <person name="Clum A."/>
            <person name="Lipzen A."/>
            <person name="Salamov A."/>
            <person name="Ngan C.Y."/>
            <person name="Daum C."/>
            <person name="Chiniquy J."/>
            <person name="Barry K."/>
            <person name="LaButti K."/>
            <person name="Simmons B.A."/>
            <person name="Magnuson J.K."/>
            <person name="Mortensen U.H."/>
            <person name="Larsen T.O."/>
            <person name="Grigoriev I.V."/>
            <person name="Baker S.E."/>
            <person name="Andersen M.R."/>
            <person name="Nordberg H.P."/>
            <person name="Cantor M.N."/>
            <person name="Hua S.X."/>
        </authorList>
    </citation>
    <scope>NUCLEOTIDE SEQUENCE [LARGE SCALE GENOMIC DNA]</scope>
    <source>
        <strain evidence="1 2">CBS 102.13</strain>
    </source>
</reference>
<dbReference type="CDD" id="cd09917">
    <property type="entry name" value="F-box_SF"/>
    <property type="match status" value="1"/>
</dbReference>
<dbReference type="Proteomes" id="UP000234585">
    <property type="component" value="Unassembled WGS sequence"/>
</dbReference>
<dbReference type="Gene3D" id="3.80.10.10">
    <property type="entry name" value="Ribonuclease Inhibitor"/>
    <property type="match status" value="1"/>
</dbReference>
<protein>
    <recommendedName>
        <fullName evidence="3">F-box domain-containing protein</fullName>
    </recommendedName>
</protein>
<evidence type="ECO:0000313" key="1">
    <source>
        <dbReference type="EMBL" id="PLB37056.1"/>
    </source>
</evidence>
<dbReference type="EMBL" id="KZ559146">
    <property type="protein sequence ID" value="PLB37056.1"/>
    <property type="molecule type" value="Genomic_DNA"/>
</dbReference>
<gene>
    <name evidence="1" type="ORF">BDW47DRAFT_126736</name>
</gene>